<reference evidence="2" key="2">
    <citation type="submission" date="2023-06" db="EMBL/GenBank/DDBJ databases">
        <authorList>
            <consortium name="Lawrence Berkeley National Laboratory"/>
            <person name="Haridas S."/>
            <person name="Hensen N."/>
            <person name="Bonometti L."/>
            <person name="Westerberg I."/>
            <person name="Brannstrom I.O."/>
            <person name="Guillou S."/>
            <person name="Cros-Aarteil S."/>
            <person name="Calhoun S."/>
            <person name="Kuo A."/>
            <person name="Mondo S."/>
            <person name="Pangilinan J."/>
            <person name="Riley R."/>
            <person name="Labutti K."/>
            <person name="Andreopoulos B."/>
            <person name="Lipzen A."/>
            <person name="Chen C."/>
            <person name="Yanf M."/>
            <person name="Daum C."/>
            <person name="Ng V."/>
            <person name="Clum A."/>
            <person name="Steindorff A."/>
            <person name="Ohm R."/>
            <person name="Martin F."/>
            <person name="Silar P."/>
            <person name="Natvig D."/>
            <person name="Lalanne C."/>
            <person name="Gautier V."/>
            <person name="Ament-Velasquez S.L."/>
            <person name="Kruys A."/>
            <person name="Hutchinson M.I."/>
            <person name="Powell A.J."/>
            <person name="Barry K."/>
            <person name="Miller A.N."/>
            <person name="Grigoriev I.V."/>
            <person name="Debuchy R."/>
            <person name="Gladieux P."/>
            <person name="Thoren M.H."/>
            <person name="Johannesson H."/>
        </authorList>
    </citation>
    <scope>NUCLEOTIDE SEQUENCE</scope>
    <source>
        <strain evidence="2">CBS 958.72</strain>
    </source>
</reference>
<sequence length="1540" mass="166287">MTYWVATGSGPVQMPIPADMRRNVDEKAVGMFVSANITPRFLAIGGGPGMGGSAGSNELSGSLRVSVWADGDGKVRVSPPDPIEVSAVSGGASGSMGRMTEITSPHILSCIGFVKEWGFDNKITEAVAVMKRYQDSRMVPSGQSSDASTITQEAEVVPVESPASIRNATQLLMVLQRVKFEYQIGFGAQVYNEDADSESDMAVALAGTTEYLGRCVGELQRMREGGGPVKSLAGAEQDAFLLNCTEYLHIRQTSADIFGSPLNLVSNPAVSLVDADDEIDALGALESVKASLEQELADRDTALQRASETAKTLEDAIGKSTAAKRSLVAQMANTYESFASLRDHVQAKQQLLAWHMDTFWDKVKGDFSYHGSTCGGWQSVLSTVGSVLMFAPEAGVNPAYGIGAGMEIGASISTAVDTMDQEHRDKAKQDMKQDAIEKRVYRISDALMARVDVQDFMKVVREDDPTIADPGAADRFQHTLLVERDKFKELCDRYFEDYIQSDDLQDEFDHLLNMVQDMKSGMQTYTRLALQYLQAVNDWKTNTAARSALLGSGTLSELAEPALDLVYNYYVRMVSSRFAASLDSLFQGVRAFNCMSMRRSNALAHLGNLESFDVITGAELKAALNELRGEIMTHLSQSVPHPHNQFTGTDVAFSLTPSSHPSSFANFKKSRSLTLNLLPRDKKVYGMEGRWYDIRLQGVRVHLEGAKPSPGRKSIVVHLSMGPIFYVQDDQMQAHDFQFPGPIVMSVAYGIGPAGNEFIDSSNAPPMYETDFQFQRAGGASTMHMPLATPFTAWNLSVSDAVDVSSVTRIDVELDIWARTARAELPRALLQPDIFLYTVSLRLGVSVRAGAAIAAPFVSSQATQMTQRYFNTTSVIRTRFSPSLFSRSLQGLGGDISTRIKTFIHPSGDINDGSDGGDGDDADLRRKRGAAVDDIAVSAHEQLVAAQVAAQASGGSGGERQVRGEVYQVNGGHEGIASGIANLGEDLVAEFVANPAAGFSQWWRSFPSKNVLIFSREQSKQMLDSELDPSEWCAENPSALKQASENKVVEGVGCLLRLSSTAFVQLNTMRVSPLGDGSGRVVLEAQLRTSKEHQLDGANSWTAVFDPKYPAQLTMINVLLGEHVLRPMDFLNVTLGAELMAMARDGLPHTMRADKVGMDNKQYIYTHDQPLFERMDRVAFVLDGVFGKFGSLLRSVLGARVVGDPSLIRDATPPLVESIQAGSESPVDLNGASVAAPEVAVEGVFAAVGAAEPGQPQQRLPIFSSSFVTGDFDEWRGFFPKADVAAIEQAVRDVAATKPLSDIKESVSRAASKHAEAAVDDTRAQGGIPTVEAVSTTVGSSALFNEQLLNDSAATLWTPETVAEFNDAVIPALSESSQKLLSVSGDGNAVLAMAALSVSQSDLQPLVTARIGASAGEAVAPALAETDINAIIERSLKDVEDKRGALDKLEEQKNAAADEATRRELQDLIDKAQDELDRATENSEKAKSDADAAKNAVGDEERRQRDREREKEAAEELERKWGGGSGGEGEHGEGRFLVFV</sequence>
<evidence type="ECO:0000313" key="2">
    <source>
        <dbReference type="EMBL" id="KAK3366916.1"/>
    </source>
</evidence>
<organism evidence="2 3">
    <name type="scientific">Lasiosphaeria ovina</name>
    <dbReference type="NCBI Taxonomy" id="92902"/>
    <lineage>
        <taxon>Eukaryota</taxon>
        <taxon>Fungi</taxon>
        <taxon>Dikarya</taxon>
        <taxon>Ascomycota</taxon>
        <taxon>Pezizomycotina</taxon>
        <taxon>Sordariomycetes</taxon>
        <taxon>Sordariomycetidae</taxon>
        <taxon>Sordariales</taxon>
        <taxon>Lasiosphaeriaceae</taxon>
        <taxon>Lasiosphaeria</taxon>
    </lineage>
</organism>
<gene>
    <name evidence="2" type="ORF">B0T24DRAFT_709337</name>
</gene>
<reference evidence="2" key="1">
    <citation type="journal article" date="2023" name="Mol. Phylogenet. Evol.">
        <title>Genome-scale phylogeny and comparative genomics of the fungal order Sordariales.</title>
        <authorList>
            <person name="Hensen N."/>
            <person name="Bonometti L."/>
            <person name="Westerberg I."/>
            <person name="Brannstrom I.O."/>
            <person name="Guillou S."/>
            <person name="Cros-Aarteil S."/>
            <person name="Calhoun S."/>
            <person name="Haridas S."/>
            <person name="Kuo A."/>
            <person name="Mondo S."/>
            <person name="Pangilinan J."/>
            <person name="Riley R."/>
            <person name="LaButti K."/>
            <person name="Andreopoulos B."/>
            <person name="Lipzen A."/>
            <person name="Chen C."/>
            <person name="Yan M."/>
            <person name="Daum C."/>
            <person name="Ng V."/>
            <person name="Clum A."/>
            <person name="Steindorff A."/>
            <person name="Ohm R.A."/>
            <person name="Martin F."/>
            <person name="Silar P."/>
            <person name="Natvig D.O."/>
            <person name="Lalanne C."/>
            <person name="Gautier V."/>
            <person name="Ament-Velasquez S.L."/>
            <person name="Kruys A."/>
            <person name="Hutchinson M.I."/>
            <person name="Powell A.J."/>
            <person name="Barry K."/>
            <person name="Miller A.N."/>
            <person name="Grigoriev I.V."/>
            <person name="Debuchy R."/>
            <person name="Gladieux P."/>
            <person name="Hiltunen Thoren M."/>
            <person name="Johannesson H."/>
        </authorList>
    </citation>
    <scope>NUCLEOTIDE SEQUENCE</scope>
    <source>
        <strain evidence="2">CBS 958.72</strain>
    </source>
</reference>
<feature type="region of interest" description="Disordered" evidence="1">
    <location>
        <begin position="76"/>
        <end position="96"/>
    </location>
</feature>
<accession>A0AAE0K072</accession>
<protein>
    <submittedName>
        <fullName evidence="2">Uncharacterized protein</fullName>
    </submittedName>
</protein>
<evidence type="ECO:0000256" key="1">
    <source>
        <dbReference type="SAM" id="MobiDB-lite"/>
    </source>
</evidence>
<evidence type="ECO:0000313" key="3">
    <source>
        <dbReference type="Proteomes" id="UP001287356"/>
    </source>
</evidence>
<feature type="region of interest" description="Disordered" evidence="1">
    <location>
        <begin position="1474"/>
        <end position="1540"/>
    </location>
</feature>
<dbReference type="EMBL" id="JAULSN010000007">
    <property type="protein sequence ID" value="KAK3366916.1"/>
    <property type="molecule type" value="Genomic_DNA"/>
</dbReference>
<dbReference type="Proteomes" id="UP001287356">
    <property type="component" value="Unassembled WGS sequence"/>
</dbReference>
<proteinExistence type="predicted"/>
<keyword evidence="3" id="KW-1185">Reference proteome</keyword>
<comment type="caution">
    <text evidence="2">The sequence shown here is derived from an EMBL/GenBank/DDBJ whole genome shotgun (WGS) entry which is preliminary data.</text>
</comment>
<name>A0AAE0K072_9PEZI</name>
<feature type="compositionally biased region" description="Basic and acidic residues" evidence="1">
    <location>
        <begin position="1474"/>
        <end position="1521"/>
    </location>
</feature>